<name>A0ACC0FMS6_9ERIC</name>
<dbReference type="Proteomes" id="UP001060215">
    <property type="component" value="Chromosome 14"/>
</dbReference>
<protein>
    <submittedName>
        <fullName evidence="1">Nucleoprotein</fullName>
    </submittedName>
</protein>
<evidence type="ECO:0000313" key="1">
    <source>
        <dbReference type="EMBL" id="KAI7990024.1"/>
    </source>
</evidence>
<sequence>MSTASSNSNSNSNSNSRDKSSKLTEKNFDLEDVLKKEYVRIKSYTDQTLVLQDWKKVQQSIKGGISEESLYLLMSMACHLPNPEDGLPLLADHYPNSTFSSQSKLRSTNPIRKVPRIQPSREANQGREDDDDNVGAKAACYLSANLMKLITKSVDNYMRSMDRIAKGFFSFYKTSSFTVESFKPSIRELSVIKHGLSSCVDIKNTLVNHVAYADTRYQYDSDRTKLGLLRFVIVQHLELTGMSAYRMFVEVIHKLPRTTTGPFLARLRIPETEDCIDEIGRICMSFDRPSHKQGSIPSRFWRYARIVDPGYFLKLQSKSNILAVAILSELCYRYCHTDNRNMVVLANQDQIKIDAAKFVDDFEFDYDMLIFESDTSPIQKMCIQRKYAVRKRQRTAASVDTVDEAMDAQIERVLLAPEEKDFPHIGV</sequence>
<organism evidence="1 2">
    <name type="scientific">Camellia lanceoleosa</name>
    <dbReference type="NCBI Taxonomy" id="1840588"/>
    <lineage>
        <taxon>Eukaryota</taxon>
        <taxon>Viridiplantae</taxon>
        <taxon>Streptophyta</taxon>
        <taxon>Embryophyta</taxon>
        <taxon>Tracheophyta</taxon>
        <taxon>Spermatophyta</taxon>
        <taxon>Magnoliopsida</taxon>
        <taxon>eudicotyledons</taxon>
        <taxon>Gunneridae</taxon>
        <taxon>Pentapetalae</taxon>
        <taxon>asterids</taxon>
        <taxon>Ericales</taxon>
        <taxon>Theaceae</taxon>
        <taxon>Camellia</taxon>
    </lineage>
</organism>
<comment type="caution">
    <text evidence="1">The sequence shown here is derived from an EMBL/GenBank/DDBJ whole genome shotgun (WGS) entry which is preliminary data.</text>
</comment>
<dbReference type="EMBL" id="CM045771">
    <property type="protein sequence ID" value="KAI7990024.1"/>
    <property type="molecule type" value="Genomic_DNA"/>
</dbReference>
<keyword evidence="2" id="KW-1185">Reference proteome</keyword>
<reference evidence="1 2" key="1">
    <citation type="journal article" date="2022" name="Plant J.">
        <title>Chromosome-level genome of Camellia lanceoleosa provides a valuable resource for understanding genome evolution and self-incompatibility.</title>
        <authorList>
            <person name="Gong W."/>
            <person name="Xiao S."/>
            <person name="Wang L."/>
            <person name="Liao Z."/>
            <person name="Chang Y."/>
            <person name="Mo W."/>
            <person name="Hu G."/>
            <person name="Li W."/>
            <person name="Zhao G."/>
            <person name="Zhu H."/>
            <person name="Hu X."/>
            <person name="Ji K."/>
            <person name="Xiang X."/>
            <person name="Song Q."/>
            <person name="Yuan D."/>
            <person name="Jin S."/>
            <person name="Zhang L."/>
        </authorList>
    </citation>
    <scope>NUCLEOTIDE SEQUENCE [LARGE SCALE GENOMIC DNA]</scope>
    <source>
        <strain evidence="1">SQ_2022a</strain>
    </source>
</reference>
<accession>A0ACC0FMS6</accession>
<proteinExistence type="predicted"/>
<gene>
    <name evidence="1" type="ORF">LOK49_LG13G01965</name>
</gene>
<evidence type="ECO:0000313" key="2">
    <source>
        <dbReference type="Proteomes" id="UP001060215"/>
    </source>
</evidence>